<protein>
    <recommendedName>
        <fullName evidence="4">F-box associated domain-containing protein</fullName>
    </recommendedName>
</protein>
<proteinExistence type="predicted"/>
<feature type="compositionally biased region" description="Basic and acidic residues" evidence="1">
    <location>
        <begin position="51"/>
        <end position="60"/>
    </location>
</feature>
<sequence>MDNSNKPPPSSSSHPPPPSSSDKPPPSPQLSPTDTYSSNLATPTLNSLTKGNDDFKKPSDTDSDLATPWNSLTKGDGDFKKPSDTDTPLPASNSDFKKPSSLQPPPTNNNSHAPLSLLEGAPPSQTDAPLSSSVPVPSKPVVINNYIPEDFMLSIFCKLPIKAQGSEENVISKSESLDSELLLNRVFVDNFNNMLESSYNSNVYLLSPEDSCQKKKLELPHQFNPQHIDIPRMLGSATNNIVCLYDYANNCNTSMLWNVATEEINAIPVSSAAMLLKNVRYHAFGYDHCRDDYKIIQCVGFDFEDYQLSDNVTQQKPVW</sequence>
<evidence type="ECO:0000313" key="3">
    <source>
        <dbReference type="Proteomes" id="UP000242715"/>
    </source>
</evidence>
<evidence type="ECO:0008006" key="4">
    <source>
        <dbReference type="Google" id="ProtNLM"/>
    </source>
</evidence>
<dbReference type="Proteomes" id="UP000242715">
    <property type="component" value="Unassembled WGS sequence"/>
</dbReference>
<dbReference type="AlphaFoldDB" id="A0A2Z6N0N2"/>
<reference evidence="3" key="1">
    <citation type="journal article" date="2017" name="Front. Plant Sci.">
        <title>Climate Clever Clovers: New Paradigm to Reduce the Environmental Footprint of Ruminants by Breeding Low Methanogenic Forages Utilizing Haplotype Variation.</title>
        <authorList>
            <person name="Kaur P."/>
            <person name="Appels R."/>
            <person name="Bayer P.E."/>
            <person name="Keeble-Gagnere G."/>
            <person name="Wang J."/>
            <person name="Hirakawa H."/>
            <person name="Shirasawa K."/>
            <person name="Vercoe P."/>
            <person name="Stefanova K."/>
            <person name="Durmic Z."/>
            <person name="Nichols P."/>
            <person name="Revell C."/>
            <person name="Isobe S.N."/>
            <person name="Edwards D."/>
            <person name="Erskine W."/>
        </authorList>
    </citation>
    <scope>NUCLEOTIDE SEQUENCE [LARGE SCALE GENOMIC DNA]</scope>
    <source>
        <strain evidence="3">cv. Daliak</strain>
    </source>
</reference>
<keyword evidence="3" id="KW-1185">Reference proteome</keyword>
<gene>
    <name evidence="2" type="ORF">TSUD_52230</name>
</gene>
<organism evidence="2 3">
    <name type="scientific">Trifolium subterraneum</name>
    <name type="common">Subterranean clover</name>
    <dbReference type="NCBI Taxonomy" id="3900"/>
    <lineage>
        <taxon>Eukaryota</taxon>
        <taxon>Viridiplantae</taxon>
        <taxon>Streptophyta</taxon>
        <taxon>Embryophyta</taxon>
        <taxon>Tracheophyta</taxon>
        <taxon>Spermatophyta</taxon>
        <taxon>Magnoliopsida</taxon>
        <taxon>eudicotyledons</taxon>
        <taxon>Gunneridae</taxon>
        <taxon>Pentapetalae</taxon>
        <taxon>rosids</taxon>
        <taxon>fabids</taxon>
        <taxon>Fabales</taxon>
        <taxon>Fabaceae</taxon>
        <taxon>Papilionoideae</taxon>
        <taxon>50 kb inversion clade</taxon>
        <taxon>NPAAA clade</taxon>
        <taxon>Hologalegina</taxon>
        <taxon>IRL clade</taxon>
        <taxon>Trifolieae</taxon>
        <taxon>Trifolium</taxon>
    </lineage>
</organism>
<name>A0A2Z6N0N2_TRISU</name>
<accession>A0A2Z6N0N2</accession>
<feature type="compositionally biased region" description="Polar residues" evidence="1">
    <location>
        <begin position="33"/>
        <end position="50"/>
    </location>
</feature>
<feature type="compositionally biased region" description="Pro residues" evidence="1">
    <location>
        <begin position="1"/>
        <end position="29"/>
    </location>
</feature>
<evidence type="ECO:0000313" key="2">
    <source>
        <dbReference type="EMBL" id="GAU38398.1"/>
    </source>
</evidence>
<feature type="region of interest" description="Disordered" evidence="1">
    <location>
        <begin position="1"/>
        <end position="135"/>
    </location>
</feature>
<dbReference type="EMBL" id="DF973714">
    <property type="protein sequence ID" value="GAU38398.1"/>
    <property type="molecule type" value="Genomic_DNA"/>
</dbReference>
<evidence type="ECO:0000256" key="1">
    <source>
        <dbReference type="SAM" id="MobiDB-lite"/>
    </source>
</evidence>
<feature type="compositionally biased region" description="Basic and acidic residues" evidence="1">
    <location>
        <begin position="75"/>
        <end position="84"/>
    </location>
</feature>